<reference evidence="2 3" key="1">
    <citation type="submission" date="2019-03" db="EMBL/GenBank/DDBJ databases">
        <title>Genomic Encyclopedia of Archaeal and Bacterial Type Strains, Phase II (KMG-II): from individual species to whole genera.</title>
        <authorList>
            <person name="Goeker M."/>
        </authorList>
    </citation>
    <scope>NUCLEOTIDE SEQUENCE [LARGE SCALE GENOMIC DNA]</scope>
    <source>
        <strain evidence="2 3">DSM 19034</strain>
    </source>
</reference>
<dbReference type="OrthoDB" id="1117657at2"/>
<accession>A0A4R6ICE0</accession>
<proteinExistence type="predicted"/>
<feature type="signal peptide" evidence="1">
    <location>
        <begin position="1"/>
        <end position="18"/>
    </location>
</feature>
<evidence type="ECO:0008006" key="4">
    <source>
        <dbReference type="Google" id="ProtNLM"/>
    </source>
</evidence>
<comment type="caution">
    <text evidence="2">The sequence shown here is derived from an EMBL/GenBank/DDBJ whole genome shotgun (WGS) entry which is preliminary data.</text>
</comment>
<dbReference type="Proteomes" id="UP000295499">
    <property type="component" value="Unassembled WGS sequence"/>
</dbReference>
<evidence type="ECO:0000256" key="1">
    <source>
        <dbReference type="SAM" id="SignalP"/>
    </source>
</evidence>
<evidence type="ECO:0000313" key="3">
    <source>
        <dbReference type="Proteomes" id="UP000295499"/>
    </source>
</evidence>
<sequence>MKQLIIILLLGCGLCAGAQQLNTNAPQYALNTNAPANAMASADGQITASVTQPEEGDVSKTFSRAFAIDQSDKISVSNQFGSITIKTWDKREVKAEVSIRAFSSSDAKKLLDQVVIEAGKAGDLVTFKTRIDEENSRWGNFIRNGRKSRQEVKVDYVIYMPATNALTVSQQYGNVTMGDFDAALSAKVQYGNLIVGKLSSSNNYLSVQYGKMNVAEATKATIKHQYGAGVVLGTIGTLNLNAQYTKVDITSITGEAVIEQQYGQGLTIGSVGSLNLDAQYIKVKIGSVKRNGAIVNQQYGSLDITSVGSIKVDAQYTGVNIGQLNGDASFNMQYNNLIIGTVGEGVKRLTADCEYVSMSFNFAERYNANVDVQTSYASFRFGAGVSAKLTGDDEDRSSREKNYVGKIGSGGTNVVRIKAEYGSVTFK</sequence>
<dbReference type="AlphaFoldDB" id="A0A4R6ICE0"/>
<keyword evidence="1" id="KW-0732">Signal</keyword>
<keyword evidence="3" id="KW-1185">Reference proteome</keyword>
<dbReference type="RefSeq" id="WP_133559002.1">
    <property type="nucleotide sequence ID" value="NZ_SNWM01000007.1"/>
</dbReference>
<feature type="chain" id="PRO_5020809517" description="Adhesin" evidence="1">
    <location>
        <begin position="19"/>
        <end position="427"/>
    </location>
</feature>
<name>A0A4R6ICE0_9SPHI</name>
<dbReference type="EMBL" id="SNWM01000007">
    <property type="protein sequence ID" value="TDO19158.1"/>
    <property type="molecule type" value="Genomic_DNA"/>
</dbReference>
<protein>
    <recommendedName>
        <fullName evidence="4">Adhesin</fullName>
    </recommendedName>
</protein>
<organism evidence="2 3">
    <name type="scientific">Pedobacter duraquae</name>
    <dbReference type="NCBI Taxonomy" id="425511"/>
    <lineage>
        <taxon>Bacteria</taxon>
        <taxon>Pseudomonadati</taxon>
        <taxon>Bacteroidota</taxon>
        <taxon>Sphingobacteriia</taxon>
        <taxon>Sphingobacteriales</taxon>
        <taxon>Sphingobacteriaceae</taxon>
        <taxon>Pedobacter</taxon>
    </lineage>
</organism>
<evidence type="ECO:0000313" key="2">
    <source>
        <dbReference type="EMBL" id="TDO19158.1"/>
    </source>
</evidence>
<gene>
    <name evidence="2" type="ORF">CLV32_4397</name>
</gene>